<keyword evidence="1 2" id="KW-0238">DNA-binding</keyword>
<dbReference type="AlphaFoldDB" id="A0A2V3Y1X6"/>
<evidence type="ECO:0000256" key="1">
    <source>
        <dbReference type="ARBA" id="ARBA00023125"/>
    </source>
</evidence>
<dbReference type="GO" id="GO:0006260">
    <property type="term" value="P:DNA replication"/>
    <property type="evidence" value="ECO:0007669"/>
    <property type="project" value="InterPro"/>
</dbReference>
<dbReference type="EMBL" id="QJKD01000008">
    <property type="protein sequence ID" value="PXX51974.1"/>
    <property type="molecule type" value="Genomic_DNA"/>
</dbReference>
<dbReference type="Gene3D" id="2.40.50.140">
    <property type="entry name" value="Nucleic acid-binding proteins"/>
    <property type="match status" value="1"/>
</dbReference>
<dbReference type="InterPro" id="IPR011344">
    <property type="entry name" value="ssDNA-bd"/>
</dbReference>
<comment type="caution">
    <text evidence="5">The sequence shown here is derived from an EMBL/GenBank/DDBJ whole genome shotgun (WGS) entry which is preliminary data.</text>
</comment>
<dbReference type="InterPro" id="IPR012340">
    <property type="entry name" value="NA-bd_OB-fold"/>
</dbReference>
<evidence type="ECO:0000256" key="3">
    <source>
        <dbReference type="RuleBase" id="RU000524"/>
    </source>
</evidence>
<dbReference type="NCBIfam" id="TIGR00621">
    <property type="entry name" value="ssb"/>
    <property type="match status" value="1"/>
</dbReference>
<reference evidence="5 6" key="1">
    <citation type="submission" date="2018-05" db="EMBL/GenBank/DDBJ databases">
        <title>Genomic Encyclopedia of Type Strains, Phase IV (KMG-IV): sequencing the most valuable type-strain genomes for metagenomic binning, comparative biology and taxonomic classification.</title>
        <authorList>
            <person name="Goeker M."/>
        </authorList>
    </citation>
    <scope>NUCLEOTIDE SEQUENCE [LARGE SCALE GENOMIC DNA]</scope>
    <source>
        <strain evidence="5 6">DSM 24995</strain>
    </source>
</reference>
<evidence type="ECO:0000256" key="4">
    <source>
        <dbReference type="SAM" id="MobiDB-lite"/>
    </source>
</evidence>
<protein>
    <recommendedName>
        <fullName evidence="3">Single-stranded DNA-binding protein</fullName>
    </recommendedName>
</protein>
<dbReference type="GeneID" id="86062465"/>
<gene>
    <name evidence="5" type="ORF">DFR60_10857</name>
</gene>
<dbReference type="GO" id="GO:0003697">
    <property type="term" value="F:single-stranded DNA binding"/>
    <property type="evidence" value="ECO:0007669"/>
    <property type="project" value="InterPro"/>
</dbReference>
<dbReference type="Pfam" id="PF00436">
    <property type="entry name" value="SSB"/>
    <property type="match status" value="1"/>
</dbReference>
<dbReference type="RefSeq" id="WP_110323795.1">
    <property type="nucleotide sequence ID" value="NZ_QJKD01000008.1"/>
</dbReference>
<evidence type="ECO:0000313" key="6">
    <source>
        <dbReference type="Proteomes" id="UP000248057"/>
    </source>
</evidence>
<dbReference type="PROSITE" id="PS50935">
    <property type="entry name" value="SSB"/>
    <property type="match status" value="1"/>
</dbReference>
<organism evidence="5 6">
    <name type="scientific">Hungatella effluvii</name>
    <dbReference type="NCBI Taxonomy" id="1096246"/>
    <lineage>
        <taxon>Bacteria</taxon>
        <taxon>Bacillati</taxon>
        <taxon>Bacillota</taxon>
        <taxon>Clostridia</taxon>
        <taxon>Lachnospirales</taxon>
        <taxon>Lachnospiraceae</taxon>
        <taxon>Hungatella</taxon>
    </lineage>
</organism>
<evidence type="ECO:0000313" key="5">
    <source>
        <dbReference type="EMBL" id="PXX51974.1"/>
    </source>
</evidence>
<dbReference type="SUPFAM" id="SSF50249">
    <property type="entry name" value="Nucleic acid-binding proteins"/>
    <property type="match status" value="1"/>
</dbReference>
<dbReference type="CDD" id="cd04496">
    <property type="entry name" value="SSB_OBF"/>
    <property type="match status" value="1"/>
</dbReference>
<feature type="compositionally biased region" description="Acidic residues" evidence="4">
    <location>
        <begin position="196"/>
        <end position="205"/>
    </location>
</feature>
<keyword evidence="6" id="KW-1185">Reference proteome</keyword>
<accession>A0A2V3Y1X6</accession>
<dbReference type="Proteomes" id="UP000248057">
    <property type="component" value="Unassembled WGS sequence"/>
</dbReference>
<proteinExistence type="predicted"/>
<feature type="region of interest" description="Disordered" evidence="4">
    <location>
        <begin position="104"/>
        <end position="205"/>
    </location>
</feature>
<evidence type="ECO:0000256" key="2">
    <source>
        <dbReference type="PROSITE-ProRule" id="PRU00252"/>
    </source>
</evidence>
<sequence length="205" mass="22678">MNKCIFLGRMTDDPEISYTQGETAMAIARFDFAVDRRGAREGEPTADFFRCTAFDRKAELLERFGRKGLKLLLTGKMQNNNYTNREGVKVYSMQYVVDDLEFAESKKNSSEDGGVQEAPPANQPSQSAQPSQAAQPRQAAQSRQPAQQSRAAQPNQASSRQPSRQPARQAARPAPRGTRQNAPASNKDDFMNIDAGMDDGDLPFN</sequence>
<feature type="compositionally biased region" description="Low complexity" evidence="4">
    <location>
        <begin position="118"/>
        <end position="176"/>
    </location>
</feature>
<dbReference type="InterPro" id="IPR000424">
    <property type="entry name" value="Primosome_PriB/ssb"/>
</dbReference>
<name>A0A2V3Y1X6_9FIRM</name>